<dbReference type="STRING" id="261392.SAMN02745149_01352"/>
<keyword evidence="1" id="KW-0732">Signal</keyword>
<sequence>MNKKSFGLKVIIFALTGLFPFLCVAQEVISPSDGVWANRQILVIDVPSGSSAYYSLSGNDPESSGFAYDGPVLLDVDGDVLLKVTVVSTDGTRFKKDVLYTVKNAPYPEKTEYYDFVRNCVEAGIINYTAGAELSVPAGLEYSLGQQQDCFETGKNLVLSEKTVVSRYIPCTITDGSVYWRFLIHVNPVMTGVYSRRDVPFEIIDWETVSFANKKFIYKIDDGWWQQPKLPLKIDRSVNHMISWQPVDYASENSVRFFVLPPKPQIHQTTAASGAVSVSYSGEPGYKFGLIQQDGTVSELYDSFEIDTFQGDRYEGSYRTGIFYDSVYQGELEIPFSVNKRVPQKPVITSSAKNNFSRRLVTLGIQSLPGTVVYASVSGPVIVDSADVSVDVLFAFQKENFKKLDTDRIVLHPSNDGAAAYKVSVYSEDSSKNRSSVTEYKVVIDTCNYYVDSTSSAGEFSDGTRERPYTSFEQLLPFINENRFVNVILSGEMAMPQKNTVISSNVQITGQNDGRIVFLPKSSLTVRNSSLVISDCIISYAANHTKGEESEISANLIQIERGVLDFNNVELSAAFAKNGTVINAENSVVTIKNSGVTSSADSYSSALAAVDSKISIRNSTVTTVAGTSINFSAQGGIFELRSTQCKIVGVMGRIAELFDTQSSVTDNAFSADLKKQLSSTSAVYTDSRNVSVEYSGNKESGF</sequence>
<dbReference type="SUPFAM" id="SSF51126">
    <property type="entry name" value="Pectin lyase-like"/>
    <property type="match status" value="1"/>
</dbReference>
<gene>
    <name evidence="2" type="ORF">SAMN02745149_01352</name>
</gene>
<reference evidence="2 3" key="1">
    <citation type="submission" date="2017-02" db="EMBL/GenBank/DDBJ databases">
        <authorList>
            <person name="Peterson S.W."/>
        </authorList>
    </citation>
    <scope>NUCLEOTIDE SEQUENCE [LARGE SCALE GENOMIC DNA]</scope>
    <source>
        <strain evidence="2 3">ATCC BAA-908</strain>
    </source>
</reference>
<accession>A0A1T4KWN5</accession>
<dbReference type="RefSeq" id="WP_078933263.1">
    <property type="nucleotide sequence ID" value="NZ_FUWG01000009.1"/>
</dbReference>
<keyword evidence="3" id="KW-1185">Reference proteome</keyword>
<dbReference type="OrthoDB" id="362460at2"/>
<proteinExistence type="predicted"/>
<protein>
    <submittedName>
        <fullName evidence="2">Uncharacterized protein</fullName>
    </submittedName>
</protein>
<evidence type="ECO:0000256" key="1">
    <source>
        <dbReference type="SAM" id="SignalP"/>
    </source>
</evidence>
<name>A0A1T4KWN5_TREPO</name>
<dbReference type="AlphaFoldDB" id="A0A1T4KWN5"/>
<dbReference type="GeneID" id="78316649"/>
<dbReference type="Proteomes" id="UP000190423">
    <property type="component" value="Unassembled WGS sequence"/>
</dbReference>
<dbReference type="InterPro" id="IPR011050">
    <property type="entry name" value="Pectin_lyase_fold/virulence"/>
</dbReference>
<feature type="chain" id="PRO_5012572038" evidence="1">
    <location>
        <begin position="26"/>
        <end position="702"/>
    </location>
</feature>
<evidence type="ECO:0000313" key="2">
    <source>
        <dbReference type="EMBL" id="SJZ46727.1"/>
    </source>
</evidence>
<feature type="signal peptide" evidence="1">
    <location>
        <begin position="1"/>
        <end position="25"/>
    </location>
</feature>
<dbReference type="EMBL" id="FUWG01000009">
    <property type="protein sequence ID" value="SJZ46727.1"/>
    <property type="molecule type" value="Genomic_DNA"/>
</dbReference>
<evidence type="ECO:0000313" key="3">
    <source>
        <dbReference type="Proteomes" id="UP000190423"/>
    </source>
</evidence>
<organism evidence="2 3">
    <name type="scientific">Treponema porcinum</name>
    <dbReference type="NCBI Taxonomy" id="261392"/>
    <lineage>
        <taxon>Bacteria</taxon>
        <taxon>Pseudomonadati</taxon>
        <taxon>Spirochaetota</taxon>
        <taxon>Spirochaetia</taxon>
        <taxon>Spirochaetales</taxon>
        <taxon>Treponemataceae</taxon>
        <taxon>Treponema</taxon>
    </lineage>
</organism>